<comment type="caution">
    <text evidence="6">The sequence shown here is derived from an EMBL/GenBank/DDBJ whole genome shotgun (WGS) entry which is preliminary data.</text>
</comment>
<dbReference type="GO" id="GO:0003677">
    <property type="term" value="F:DNA binding"/>
    <property type="evidence" value="ECO:0007669"/>
    <property type="project" value="UniProtKB-KW"/>
</dbReference>
<feature type="domain" description="HTH lysR-type" evidence="5">
    <location>
        <begin position="13"/>
        <end position="68"/>
    </location>
</feature>
<sequence length="68" mass="7860">MNGKGAGVGKQMIEFRHLRYFTAVAEELNFHRASERVYIDPTPLSRTVRDLEERLGVTLFVRNPVAWL</sequence>
<evidence type="ECO:0000259" key="5">
    <source>
        <dbReference type="PROSITE" id="PS50931"/>
    </source>
</evidence>
<dbReference type="PANTHER" id="PTHR30346:SF0">
    <property type="entry name" value="HCA OPERON TRANSCRIPTIONAL ACTIVATOR HCAR"/>
    <property type="match status" value="1"/>
</dbReference>
<evidence type="ECO:0000313" key="7">
    <source>
        <dbReference type="Proteomes" id="UP001184828"/>
    </source>
</evidence>
<evidence type="ECO:0000313" key="6">
    <source>
        <dbReference type="EMBL" id="MDR6428111.1"/>
    </source>
</evidence>
<accession>A0AAE3Y2V1</accession>
<dbReference type="EMBL" id="JAVDQZ010000006">
    <property type="protein sequence ID" value="MDR6428111.1"/>
    <property type="molecule type" value="Genomic_DNA"/>
</dbReference>
<gene>
    <name evidence="6" type="ORF">J2738_004266</name>
</gene>
<dbReference type="SUPFAM" id="SSF46785">
    <property type="entry name" value="Winged helix' DNA-binding domain"/>
    <property type="match status" value="1"/>
</dbReference>
<keyword evidence="2" id="KW-0805">Transcription regulation</keyword>
<evidence type="ECO:0000256" key="2">
    <source>
        <dbReference type="ARBA" id="ARBA00023015"/>
    </source>
</evidence>
<dbReference type="Pfam" id="PF00126">
    <property type="entry name" value="HTH_1"/>
    <property type="match status" value="1"/>
</dbReference>
<dbReference type="InterPro" id="IPR000847">
    <property type="entry name" value="LysR_HTH_N"/>
</dbReference>
<name>A0AAE3Y2V1_VARPD</name>
<dbReference type="Gene3D" id="1.10.10.10">
    <property type="entry name" value="Winged helix-like DNA-binding domain superfamily/Winged helix DNA-binding domain"/>
    <property type="match status" value="1"/>
</dbReference>
<evidence type="ECO:0000256" key="1">
    <source>
        <dbReference type="ARBA" id="ARBA00009437"/>
    </source>
</evidence>
<organism evidence="6 7">
    <name type="scientific">Variovorax paradoxus</name>
    <dbReference type="NCBI Taxonomy" id="34073"/>
    <lineage>
        <taxon>Bacteria</taxon>
        <taxon>Pseudomonadati</taxon>
        <taxon>Pseudomonadota</taxon>
        <taxon>Betaproteobacteria</taxon>
        <taxon>Burkholderiales</taxon>
        <taxon>Comamonadaceae</taxon>
        <taxon>Variovorax</taxon>
    </lineage>
</organism>
<evidence type="ECO:0000256" key="3">
    <source>
        <dbReference type="ARBA" id="ARBA00023125"/>
    </source>
</evidence>
<comment type="similarity">
    <text evidence="1">Belongs to the LysR transcriptional regulatory family.</text>
</comment>
<dbReference type="PROSITE" id="PS50931">
    <property type="entry name" value="HTH_LYSR"/>
    <property type="match status" value="1"/>
</dbReference>
<dbReference type="AlphaFoldDB" id="A0AAE3Y2V1"/>
<evidence type="ECO:0000256" key="4">
    <source>
        <dbReference type="ARBA" id="ARBA00023163"/>
    </source>
</evidence>
<dbReference type="InterPro" id="IPR036390">
    <property type="entry name" value="WH_DNA-bd_sf"/>
</dbReference>
<dbReference type="PRINTS" id="PR00039">
    <property type="entry name" value="HTHLYSR"/>
</dbReference>
<protein>
    <submittedName>
        <fullName evidence="6">DNA-binding transcriptional LysR family regulator</fullName>
    </submittedName>
</protein>
<keyword evidence="4" id="KW-0804">Transcription</keyword>
<reference evidence="6" key="1">
    <citation type="submission" date="2023-07" db="EMBL/GenBank/DDBJ databases">
        <title>Sorghum-associated microbial communities from plants grown in Nebraska, USA.</title>
        <authorList>
            <person name="Schachtman D."/>
        </authorList>
    </citation>
    <scope>NUCLEOTIDE SEQUENCE</scope>
    <source>
        <strain evidence="6">DS2114</strain>
    </source>
</reference>
<dbReference type="InterPro" id="IPR036388">
    <property type="entry name" value="WH-like_DNA-bd_sf"/>
</dbReference>
<dbReference type="Proteomes" id="UP001184828">
    <property type="component" value="Unassembled WGS sequence"/>
</dbReference>
<keyword evidence="3 6" id="KW-0238">DNA-binding</keyword>
<dbReference type="RefSeq" id="WP_309929091.1">
    <property type="nucleotide sequence ID" value="NZ_JAVDQZ010000006.1"/>
</dbReference>
<dbReference type="PANTHER" id="PTHR30346">
    <property type="entry name" value="TRANSCRIPTIONAL DUAL REGULATOR HCAR-RELATED"/>
    <property type="match status" value="1"/>
</dbReference>
<dbReference type="GO" id="GO:0003700">
    <property type="term" value="F:DNA-binding transcription factor activity"/>
    <property type="evidence" value="ECO:0007669"/>
    <property type="project" value="InterPro"/>
</dbReference>
<proteinExistence type="inferred from homology"/>
<dbReference type="GO" id="GO:0032993">
    <property type="term" value="C:protein-DNA complex"/>
    <property type="evidence" value="ECO:0007669"/>
    <property type="project" value="TreeGrafter"/>
</dbReference>